<protein>
    <submittedName>
        <fullName evidence="8">tRNA nucleotidyltransferase, putative</fullName>
    </submittedName>
</protein>
<dbReference type="Pfam" id="PF01743">
    <property type="entry name" value="PolyA_pol"/>
    <property type="match status" value="1"/>
</dbReference>
<dbReference type="GO" id="GO:0003723">
    <property type="term" value="F:RNA binding"/>
    <property type="evidence" value="ECO:0007669"/>
    <property type="project" value="UniProtKB-KW"/>
</dbReference>
<dbReference type="CDD" id="cd05398">
    <property type="entry name" value="NT_ClassII-CCAase"/>
    <property type="match status" value="1"/>
</dbReference>
<proteinExistence type="inferred from homology"/>
<reference evidence="9" key="1">
    <citation type="submission" date="2016-05" db="EMBL/GenBank/DDBJ databases">
        <authorList>
            <person name="Naeem Raeece"/>
        </authorList>
    </citation>
    <scope>NUCLEOTIDE SEQUENCE [LARGE SCALE GENOMIC DNA]</scope>
</reference>
<dbReference type="InterPro" id="IPR002646">
    <property type="entry name" value="PolA_pol_head_dom"/>
</dbReference>
<organism evidence="8 9">
    <name type="scientific">Plasmodium ovale curtisi</name>
    <dbReference type="NCBI Taxonomy" id="864141"/>
    <lineage>
        <taxon>Eukaryota</taxon>
        <taxon>Sar</taxon>
        <taxon>Alveolata</taxon>
        <taxon>Apicomplexa</taxon>
        <taxon>Aconoidasida</taxon>
        <taxon>Haemosporida</taxon>
        <taxon>Plasmodiidae</taxon>
        <taxon>Plasmodium</taxon>
        <taxon>Plasmodium (Plasmodium)</taxon>
    </lineage>
</organism>
<feature type="domain" description="Poly A polymerase head" evidence="7">
    <location>
        <begin position="207"/>
        <end position="344"/>
    </location>
</feature>
<dbReference type="SUPFAM" id="SSF81891">
    <property type="entry name" value="Poly A polymerase C-terminal region-like"/>
    <property type="match status" value="1"/>
</dbReference>
<dbReference type="FunFam" id="3.30.460.10:FF:000040">
    <property type="entry name" value="tRNA nucleotidyltransferase cca1"/>
    <property type="match status" value="1"/>
</dbReference>
<accession>A0A1A8VV72</accession>
<evidence type="ECO:0000256" key="3">
    <source>
        <dbReference type="ARBA" id="ARBA00022884"/>
    </source>
</evidence>
<evidence type="ECO:0000256" key="4">
    <source>
        <dbReference type="RuleBase" id="RU003953"/>
    </source>
</evidence>
<keyword evidence="2 4" id="KW-0808">Transferase</keyword>
<dbReference type="GO" id="GO:0052929">
    <property type="term" value="F:ATP:3'-cytidine-cytidine-tRNA adenylyltransferase activity"/>
    <property type="evidence" value="ECO:0007669"/>
    <property type="project" value="TreeGrafter"/>
</dbReference>
<dbReference type="Gene3D" id="1.10.3090.10">
    <property type="entry name" value="cca-adding enzyme, domain 2"/>
    <property type="match status" value="1"/>
</dbReference>
<keyword evidence="6" id="KW-0472">Membrane</keyword>
<evidence type="ECO:0000256" key="1">
    <source>
        <dbReference type="ARBA" id="ARBA00007265"/>
    </source>
</evidence>
<dbReference type="GO" id="GO:0001680">
    <property type="term" value="P:tRNA 3'-terminal CCA addition"/>
    <property type="evidence" value="ECO:0007669"/>
    <property type="project" value="UniProtKB-ARBA"/>
</dbReference>
<evidence type="ECO:0000313" key="9">
    <source>
        <dbReference type="Proteomes" id="UP000078560"/>
    </source>
</evidence>
<dbReference type="SUPFAM" id="SSF81301">
    <property type="entry name" value="Nucleotidyltransferase"/>
    <property type="match status" value="1"/>
</dbReference>
<dbReference type="GO" id="GO:0052927">
    <property type="term" value="F:CC tRNA cytidylyltransferase activity"/>
    <property type="evidence" value="ECO:0007669"/>
    <property type="project" value="TreeGrafter"/>
</dbReference>
<feature type="transmembrane region" description="Helical" evidence="6">
    <location>
        <begin position="6"/>
        <end position="23"/>
    </location>
</feature>
<dbReference type="PANTHER" id="PTHR13734">
    <property type="entry name" value="TRNA-NUCLEOTIDYLTRANSFERASE"/>
    <property type="match status" value="1"/>
</dbReference>
<evidence type="ECO:0000256" key="2">
    <source>
        <dbReference type="ARBA" id="ARBA00022679"/>
    </source>
</evidence>
<feature type="region of interest" description="Disordered" evidence="5">
    <location>
        <begin position="515"/>
        <end position="544"/>
    </location>
</feature>
<gene>
    <name evidence="8" type="ORF">POVCU2_0021720</name>
</gene>
<name>A0A1A8VV72_PLAOA</name>
<dbReference type="AlphaFoldDB" id="A0A1A8VV72"/>
<evidence type="ECO:0000256" key="6">
    <source>
        <dbReference type="SAM" id="Phobius"/>
    </source>
</evidence>
<feature type="compositionally biased region" description="Basic and acidic residues" evidence="5">
    <location>
        <begin position="515"/>
        <end position="527"/>
    </location>
</feature>
<dbReference type="Gene3D" id="3.30.460.10">
    <property type="entry name" value="Beta Polymerase, domain 2"/>
    <property type="match status" value="1"/>
</dbReference>
<keyword evidence="6" id="KW-0812">Transmembrane</keyword>
<comment type="similarity">
    <text evidence="1 4">Belongs to the tRNA nucleotidyltransferase/poly(A) polymerase family.</text>
</comment>
<sequence>MNCRSVFIFYFHVVITAVVSIVEKRAGTLPRKKYNLVRVLSKWKGNGRMIKKRKILSCANNLIYISSKRPSYHKVQLKGKHTGAQARGGNAIGSCTDGNFSGGYSDSCSDSSTNSGCSRGSGTIMHEGAYLAYLKNYVADGDKLISAQRQRYPSEETSEKPGEEGDNLEDEGCQIDTLIGKTIRKEEEDLFDFLINVNERYHLNCTLRVVGGWVRDKFLGLSNDDIDITVDNMKGADFCNYIREYIKEKENKNFNFGIIKINSDQSKHLETSSFNLFNFQVDIVNLRNEKYSEDSRIPEIVIGTPEEDALRRDFTVNALFYNLKNRKVEDYTKRGIFHLKNKIICTPLNPLATFLDDPLRIIRCIRFCGFFNFHLEKSIFNVLKNDDIKKSFNKKISKSRLSSEIIKIFSEKCKNVILALTLLNYSSYGREIFKLPPDYFIQNEEIFEKIRKSDKINKTLHSFNENSNTSTNSYKKIHLDSVIDEGDAIENHVHNGEIEKKKNIFNPNETHFLEQHEEKKSRDKGGDSESVSASDTGDEDNVCNSVMGRKEDKVKVKERDDWLFQGLNYVRFFKDAEKNDLLRDTFFSLDYRENINFIQICLFLLPLKNYFLYLKKSTKTEYVAEYIIRESLKFPLKYSKFCVNIYECFHHLYDLYKNIDVLNFLKNGKDKNNVHIKGDIVLFLKSVGEKWDLLLLIFYIFHKYNEVNKKYVTSITNDIYLSDFAKKLYQYILKNNLRNAHNIRPFLKWPDIKHNFPNITPNRISEVYEQIVSKLSATRNLFCAATNIHIRFTCIHGENEKDCIEFLKRHFNE</sequence>
<feature type="compositionally biased region" description="Basic and acidic residues" evidence="5">
    <location>
        <begin position="152"/>
        <end position="163"/>
    </location>
</feature>
<dbReference type="PANTHER" id="PTHR13734:SF5">
    <property type="entry name" value="CCA TRNA NUCLEOTIDYLTRANSFERASE, MITOCHONDRIAL"/>
    <property type="match status" value="1"/>
</dbReference>
<keyword evidence="6" id="KW-1133">Transmembrane helix</keyword>
<keyword evidence="3 4" id="KW-0694">RNA-binding</keyword>
<dbReference type="EMBL" id="FLQU01000289">
    <property type="protein sequence ID" value="SBS83577.1"/>
    <property type="molecule type" value="Genomic_DNA"/>
</dbReference>
<evidence type="ECO:0000313" key="8">
    <source>
        <dbReference type="EMBL" id="SBS83577.1"/>
    </source>
</evidence>
<dbReference type="Proteomes" id="UP000078560">
    <property type="component" value="Unassembled WGS sequence"/>
</dbReference>
<dbReference type="InterPro" id="IPR043519">
    <property type="entry name" value="NT_sf"/>
</dbReference>
<evidence type="ECO:0000259" key="7">
    <source>
        <dbReference type="Pfam" id="PF01743"/>
    </source>
</evidence>
<feature type="region of interest" description="Disordered" evidence="5">
    <location>
        <begin position="149"/>
        <end position="169"/>
    </location>
</feature>
<evidence type="ECO:0000256" key="5">
    <source>
        <dbReference type="SAM" id="MobiDB-lite"/>
    </source>
</evidence>